<protein>
    <submittedName>
        <fullName evidence="1">Zinc finger bed domain-containing protein 1-like</fullName>
    </submittedName>
</protein>
<evidence type="ECO:0000313" key="2">
    <source>
        <dbReference type="Proteomes" id="UP000439903"/>
    </source>
</evidence>
<comment type="caution">
    <text evidence="1">The sequence shown here is derived from an EMBL/GenBank/DDBJ whole genome shotgun (WGS) entry which is preliminary data.</text>
</comment>
<proteinExistence type="predicted"/>
<gene>
    <name evidence="1" type="ORF">F8M41_000338</name>
</gene>
<dbReference type="EMBL" id="WTPW01001019">
    <property type="protein sequence ID" value="KAF0461855.1"/>
    <property type="molecule type" value="Genomic_DNA"/>
</dbReference>
<keyword evidence="2" id="KW-1185">Reference proteome</keyword>
<evidence type="ECO:0000313" key="1">
    <source>
        <dbReference type="EMBL" id="KAF0461855.1"/>
    </source>
</evidence>
<dbReference type="OrthoDB" id="2406411at2759"/>
<accession>A0A8H3XG56</accession>
<sequence>MAQMHSFLIENAKSELNYVDPNLRKEDFVLIFNEIANSMKDGKDLFSEEDSFLFQEFLEDPMDEELEEFSEELDNLVSKNLVNLEVENLINLTSKLYLNESSSSIEEIVHGDTNFDIDNLL</sequence>
<reference evidence="1 2" key="1">
    <citation type="journal article" date="2019" name="Environ. Microbiol.">
        <title>At the nexus of three kingdoms: the genome of the mycorrhizal fungus Gigaspora margarita provides insights into plant, endobacterial and fungal interactions.</title>
        <authorList>
            <person name="Venice F."/>
            <person name="Ghignone S."/>
            <person name="Salvioli di Fossalunga A."/>
            <person name="Amselem J."/>
            <person name="Novero M."/>
            <person name="Xianan X."/>
            <person name="Sedzielewska Toro K."/>
            <person name="Morin E."/>
            <person name="Lipzen A."/>
            <person name="Grigoriev I.V."/>
            <person name="Henrissat B."/>
            <person name="Martin F.M."/>
            <person name="Bonfante P."/>
        </authorList>
    </citation>
    <scope>NUCLEOTIDE SEQUENCE [LARGE SCALE GENOMIC DNA]</scope>
    <source>
        <strain evidence="1 2">BEG34</strain>
    </source>
</reference>
<name>A0A8H3XG56_GIGMA</name>
<dbReference type="Proteomes" id="UP000439903">
    <property type="component" value="Unassembled WGS sequence"/>
</dbReference>
<dbReference type="AlphaFoldDB" id="A0A8H3XG56"/>
<organism evidence="1 2">
    <name type="scientific">Gigaspora margarita</name>
    <dbReference type="NCBI Taxonomy" id="4874"/>
    <lineage>
        <taxon>Eukaryota</taxon>
        <taxon>Fungi</taxon>
        <taxon>Fungi incertae sedis</taxon>
        <taxon>Mucoromycota</taxon>
        <taxon>Glomeromycotina</taxon>
        <taxon>Glomeromycetes</taxon>
        <taxon>Diversisporales</taxon>
        <taxon>Gigasporaceae</taxon>
        <taxon>Gigaspora</taxon>
    </lineage>
</organism>